<evidence type="ECO:0000313" key="2">
    <source>
        <dbReference type="EMBL" id="AWY44127.1"/>
    </source>
</evidence>
<dbReference type="Pfam" id="PF05488">
    <property type="entry name" value="PAAR_motif"/>
    <property type="match status" value="1"/>
</dbReference>
<dbReference type="CDD" id="cd14744">
    <property type="entry name" value="PAAR_CT_2"/>
    <property type="match status" value="1"/>
</dbReference>
<name>A0A2Z4RTD8_PSEPU</name>
<feature type="region of interest" description="Disordered" evidence="1">
    <location>
        <begin position="123"/>
        <end position="144"/>
    </location>
</feature>
<dbReference type="RefSeq" id="WP_110967646.1">
    <property type="nucleotide sequence ID" value="NZ_CP029693.1"/>
</dbReference>
<dbReference type="Proteomes" id="UP000250299">
    <property type="component" value="Chromosome"/>
</dbReference>
<proteinExistence type="predicted"/>
<sequence>MDKGYFIRKGDKTTCGGEVMDADTRVSMFGIAHARAGDPVTCGKDGKTYHIEGGISFINSHGRLVAGTLDSVSSCPCTAELIHSFTQHKYESRRATSLRAALTGAQPAPSPSEFVASYPSGVVTRRNSPPPERSNDTPAAEPGFYIVPKSTTREQLESSLFTLRDPAVMGKFKLLNPNLGDVKAGSMIVLSDPNNYQCTRQEALLMDVAAKTNRIIETLSAEEADFLVRHRDTLQTFLGYGSNAVGVGASIFKNNLDNVGKSIKDLEELQQKTLQRDGNLRSPTFFAERQRLLAQLNTHLTKLTRKSIGIPDHVNLKKKLGISSQSLVHLWTEASPGGQIAGHANYLEGVAKASKYVQYGGWVGTAIGGGVSALKVQEVCTAGNAEACERVRFTETGSFLVGVGGGMAAGSLLAPPVVGTICVGLGVPTGGLGTLACSIVVAGTGSYVGSTLGAKFGEKGGEIIYESTK</sequence>
<evidence type="ECO:0000256" key="1">
    <source>
        <dbReference type="SAM" id="MobiDB-lite"/>
    </source>
</evidence>
<dbReference type="EMBL" id="CP029693">
    <property type="protein sequence ID" value="AWY44127.1"/>
    <property type="molecule type" value="Genomic_DNA"/>
</dbReference>
<evidence type="ECO:0000313" key="3">
    <source>
        <dbReference type="Proteomes" id="UP000250299"/>
    </source>
</evidence>
<dbReference type="InterPro" id="IPR008727">
    <property type="entry name" value="PAAR_motif"/>
</dbReference>
<dbReference type="OrthoDB" id="6352550at2"/>
<organism evidence="2 3">
    <name type="scientific">Pseudomonas putida</name>
    <name type="common">Arthrobacter siderocapsulatus</name>
    <dbReference type="NCBI Taxonomy" id="303"/>
    <lineage>
        <taxon>Bacteria</taxon>
        <taxon>Pseudomonadati</taxon>
        <taxon>Pseudomonadota</taxon>
        <taxon>Gammaproteobacteria</taxon>
        <taxon>Pseudomonadales</taxon>
        <taxon>Pseudomonadaceae</taxon>
        <taxon>Pseudomonas</taxon>
    </lineage>
</organism>
<dbReference type="AlphaFoldDB" id="A0A2Z4RTD8"/>
<protein>
    <submittedName>
        <fullName evidence="2">PAAR domain-containing protein</fullName>
    </submittedName>
</protein>
<reference evidence="2 3" key="1">
    <citation type="submission" date="2018-05" db="EMBL/GenBank/DDBJ databases">
        <title>Whole genome sequence of Pseudomonas putida JBC17.</title>
        <authorList>
            <person name="Lee Y.H."/>
            <person name="David K."/>
        </authorList>
    </citation>
    <scope>NUCLEOTIDE SEQUENCE [LARGE SCALE GENOMIC DNA]</scope>
    <source>
        <strain evidence="2 3">JBC17</strain>
    </source>
</reference>
<gene>
    <name evidence="2" type="ORF">DKY63_31145</name>
</gene>
<accession>A0A2Z4RTD8</accession>